<evidence type="ECO:0000313" key="2">
    <source>
        <dbReference type="Proteomes" id="UP000836841"/>
    </source>
</evidence>
<organism evidence="1 2">
    <name type="scientific">Thlaspi arvense</name>
    <name type="common">Field penny-cress</name>
    <dbReference type="NCBI Taxonomy" id="13288"/>
    <lineage>
        <taxon>Eukaryota</taxon>
        <taxon>Viridiplantae</taxon>
        <taxon>Streptophyta</taxon>
        <taxon>Embryophyta</taxon>
        <taxon>Tracheophyta</taxon>
        <taxon>Spermatophyta</taxon>
        <taxon>Magnoliopsida</taxon>
        <taxon>eudicotyledons</taxon>
        <taxon>Gunneridae</taxon>
        <taxon>Pentapetalae</taxon>
        <taxon>rosids</taxon>
        <taxon>malvids</taxon>
        <taxon>Brassicales</taxon>
        <taxon>Brassicaceae</taxon>
        <taxon>Thlaspideae</taxon>
        <taxon>Thlaspi</taxon>
    </lineage>
</organism>
<name>A0AAU9RPZ5_THLAR</name>
<dbReference type="AlphaFoldDB" id="A0AAU9RPZ5"/>
<sequence>MLRTRDHLFFICPYSQKVWSAFLTAVNLQPPADFSSLLNWMNIALIIKLAFQASLYSIWKERNSRLHFATSHLPTSIVEEIKRIFRARLHSLSRVLPNTLSIISYLTTWFSIF</sequence>
<accession>A0AAU9RPZ5</accession>
<evidence type="ECO:0008006" key="3">
    <source>
        <dbReference type="Google" id="ProtNLM"/>
    </source>
</evidence>
<gene>
    <name evidence="1" type="ORF">TAV2_LOCUS6008</name>
</gene>
<proteinExistence type="predicted"/>
<reference evidence="1 2" key="1">
    <citation type="submission" date="2022-03" db="EMBL/GenBank/DDBJ databases">
        <authorList>
            <person name="Nunn A."/>
            <person name="Chopra R."/>
            <person name="Nunn A."/>
            <person name="Contreras Garrido A."/>
        </authorList>
    </citation>
    <scope>NUCLEOTIDE SEQUENCE [LARGE SCALE GENOMIC DNA]</scope>
</reference>
<dbReference type="EMBL" id="OU466858">
    <property type="protein sequence ID" value="CAH2047487.1"/>
    <property type="molecule type" value="Genomic_DNA"/>
</dbReference>
<dbReference type="Proteomes" id="UP000836841">
    <property type="component" value="Chromosome 2"/>
</dbReference>
<keyword evidence="2" id="KW-1185">Reference proteome</keyword>
<protein>
    <recommendedName>
        <fullName evidence="3">Reverse transcriptase zinc-binding domain-containing protein</fullName>
    </recommendedName>
</protein>
<evidence type="ECO:0000313" key="1">
    <source>
        <dbReference type="EMBL" id="CAH2047487.1"/>
    </source>
</evidence>